<dbReference type="Proteomes" id="UP001150830">
    <property type="component" value="Unassembled WGS sequence"/>
</dbReference>
<dbReference type="InterPro" id="IPR010710">
    <property type="entry name" value="DUF1289"/>
</dbReference>
<sequence length="67" mass="7693">MTQFVRSPCVHVCVLDDQEICTGCYRSGEEIARWGRMTPEAKQEVLARCYEREEASINFIPVTPVSR</sequence>
<reference evidence="1" key="1">
    <citation type="submission" date="2022-11" db="EMBL/GenBank/DDBJ databases">
        <title>Parathalassolutuus dongxingensis gen. nov., sp. nov., a novel member of family Oceanospirillaceae isolated from a coastal shrimp pond in Guangxi, China.</title>
        <authorList>
            <person name="Chen H."/>
        </authorList>
    </citation>
    <scope>NUCLEOTIDE SEQUENCE</scope>
    <source>
        <strain evidence="1">G-43</strain>
    </source>
</reference>
<dbReference type="EMBL" id="JAPNOA010000056">
    <property type="protein sequence ID" value="MCY0966827.1"/>
    <property type="molecule type" value="Genomic_DNA"/>
</dbReference>
<gene>
    <name evidence="1" type="ORF">OUO13_16725</name>
</gene>
<dbReference type="PANTHER" id="PTHR35175">
    <property type="entry name" value="DUF1289 DOMAIN-CONTAINING PROTEIN"/>
    <property type="match status" value="1"/>
</dbReference>
<evidence type="ECO:0000313" key="2">
    <source>
        <dbReference type="Proteomes" id="UP001150830"/>
    </source>
</evidence>
<dbReference type="RefSeq" id="WP_283175023.1">
    <property type="nucleotide sequence ID" value="NZ_JAPNOA010000056.1"/>
</dbReference>
<organism evidence="1 2">
    <name type="scientific">Parathalassolituus penaei</name>
    <dbReference type="NCBI Taxonomy" id="2997323"/>
    <lineage>
        <taxon>Bacteria</taxon>
        <taxon>Pseudomonadati</taxon>
        <taxon>Pseudomonadota</taxon>
        <taxon>Gammaproteobacteria</taxon>
        <taxon>Oceanospirillales</taxon>
        <taxon>Oceanospirillaceae</taxon>
        <taxon>Parathalassolituus</taxon>
    </lineage>
</organism>
<name>A0A9X3EFW9_9GAMM</name>
<protein>
    <submittedName>
        <fullName evidence="1">DUF1289 domain-containing protein</fullName>
    </submittedName>
</protein>
<evidence type="ECO:0000313" key="1">
    <source>
        <dbReference type="EMBL" id="MCY0966827.1"/>
    </source>
</evidence>
<dbReference type="AlphaFoldDB" id="A0A9X3EFW9"/>
<comment type="caution">
    <text evidence="1">The sequence shown here is derived from an EMBL/GenBank/DDBJ whole genome shotgun (WGS) entry which is preliminary data.</text>
</comment>
<accession>A0A9X3EFW9</accession>
<keyword evidence="2" id="KW-1185">Reference proteome</keyword>
<proteinExistence type="predicted"/>
<dbReference type="PANTHER" id="PTHR35175:SF2">
    <property type="entry name" value="DUF1289 DOMAIN-CONTAINING PROTEIN"/>
    <property type="match status" value="1"/>
</dbReference>
<dbReference type="Pfam" id="PF06945">
    <property type="entry name" value="DUF1289"/>
    <property type="match status" value="1"/>
</dbReference>